<dbReference type="OrthoDB" id="5961351at2"/>
<keyword evidence="2" id="KW-1185">Reference proteome</keyword>
<organism evidence="1 2">
    <name type="scientific">Dyella dinghuensis</name>
    <dbReference type="NCBI Taxonomy" id="1920169"/>
    <lineage>
        <taxon>Bacteria</taxon>
        <taxon>Pseudomonadati</taxon>
        <taxon>Pseudomonadota</taxon>
        <taxon>Gammaproteobacteria</taxon>
        <taxon>Lysobacterales</taxon>
        <taxon>Rhodanobacteraceae</taxon>
        <taxon>Dyella</taxon>
    </lineage>
</organism>
<accession>A0A3S0RFC8</accession>
<gene>
    <name evidence="1" type="ORF">EKH79_04690</name>
</gene>
<protein>
    <submittedName>
        <fullName evidence="1">Uncharacterized protein</fullName>
    </submittedName>
</protein>
<dbReference type="AlphaFoldDB" id="A0A3S0RFC8"/>
<dbReference type="EMBL" id="RYZR01000003">
    <property type="protein sequence ID" value="RUL66001.1"/>
    <property type="molecule type" value="Genomic_DNA"/>
</dbReference>
<dbReference type="Proteomes" id="UP000267077">
    <property type="component" value="Unassembled WGS sequence"/>
</dbReference>
<reference evidence="1 2" key="1">
    <citation type="submission" date="2018-12" db="EMBL/GenBank/DDBJ databases">
        <title>Dyella dinghuensis sp. nov. DHOA06 and Dyella choica sp. nov. 4M-K27, isolated from forest soil.</title>
        <authorList>
            <person name="Qiu L.-H."/>
            <person name="Gao Z.-H."/>
        </authorList>
    </citation>
    <scope>NUCLEOTIDE SEQUENCE [LARGE SCALE GENOMIC DNA]</scope>
    <source>
        <strain evidence="1 2">DHOA06</strain>
    </source>
</reference>
<evidence type="ECO:0000313" key="1">
    <source>
        <dbReference type="EMBL" id="RUL66001.1"/>
    </source>
</evidence>
<sequence length="189" mass="21201">MTTLPFVAEPSDDGTPSNVVPFPFRGRDTRTTSAPFSRSWIVGTPSARKNTVDLEPQDRRLARRLERVLWALLYHSLHESPDLRGSKSQSIEKRVNRLVSPGRLQAVARAAIDLGMTADLARLAAAVVVFELQAQSRLWSKVMRLFVAERRQAREDTLAIAQMLASDLEALKVRPIDQLAKSLADTRWD</sequence>
<evidence type="ECO:0000313" key="2">
    <source>
        <dbReference type="Proteomes" id="UP000267077"/>
    </source>
</evidence>
<dbReference type="RefSeq" id="WP_126672628.1">
    <property type="nucleotide sequence ID" value="NZ_RYZR01000003.1"/>
</dbReference>
<comment type="caution">
    <text evidence="1">The sequence shown here is derived from an EMBL/GenBank/DDBJ whole genome shotgun (WGS) entry which is preliminary data.</text>
</comment>
<name>A0A3S0RFC8_9GAMM</name>
<proteinExistence type="predicted"/>